<accession>A0ABZ1N2D1</accession>
<dbReference type="Proteomes" id="UP001621418">
    <property type="component" value="Chromosome"/>
</dbReference>
<dbReference type="GeneID" id="91376858"/>
<dbReference type="RefSeq" id="WP_328662812.1">
    <property type="nucleotide sequence ID" value="NZ_CP108014.1"/>
</dbReference>
<keyword evidence="2" id="KW-1185">Reference proteome</keyword>
<evidence type="ECO:0000313" key="2">
    <source>
        <dbReference type="Proteomes" id="UP001621418"/>
    </source>
</evidence>
<sequence>MVGGCASDGVGRVDFVVAGGLVVVGVVVGRVDVVVGDAGVVDTTGLVAVVVGRVGIVVVVVVVGTSVVEGSADTVTVLGSAVTVTVDVSVGGMVTVTVEIEVEATVLGSCAPDVSGAGKLTVAEKLALTDIAAEFSGEASAVTAAGVSGTGAVLVAGSVASAVDWAVPGTVAVSAVEMSPGTGTSLGRTYVVLVSVRSAWLGTALYSEVFIVDSDESGSALFVRSGGLESALTMSVIPIAVVTNAVATPAYDVCRRNRSGDGAAALLSTVRIQLLLSPSRRAGNLCDRDFWGRE</sequence>
<dbReference type="EMBL" id="CP109527">
    <property type="protein sequence ID" value="WTY34022.1"/>
    <property type="molecule type" value="Genomic_DNA"/>
</dbReference>
<protein>
    <submittedName>
        <fullName evidence="1">Uncharacterized protein</fullName>
    </submittedName>
</protein>
<evidence type="ECO:0000313" key="1">
    <source>
        <dbReference type="EMBL" id="WTY34022.1"/>
    </source>
</evidence>
<proteinExistence type="predicted"/>
<organism evidence="1 2">
    <name type="scientific">Nocardia salmonicida</name>
    <dbReference type="NCBI Taxonomy" id="53431"/>
    <lineage>
        <taxon>Bacteria</taxon>
        <taxon>Bacillati</taxon>
        <taxon>Actinomycetota</taxon>
        <taxon>Actinomycetes</taxon>
        <taxon>Mycobacteriales</taxon>
        <taxon>Nocardiaceae</taxon>
        <taxon>Nocardia</taxon>
    </lineage>
</organism>
<gene>
    <name evidence="1" type="ORF">OG308_22110</name>
</gene>
<name>A0ABZ1N2D1_9NOCA</name>
<reference evidence="1 2" key="1">
    <citation type="submission" date="2022-10" db="EMBL/GenBank/DDBJ databases">
        <title>The complete genomes of actinobacterial strains from the NBC collection.</title>
        <authorList>
            <person name="Joergensen T.S."/>
            <person name="Alvarez Arevalo M."/>
            <person name="Sterndorff E.B."/>
            <person name="Faurdal D."/>
            <person name="Vuksanovic O."/>
            <person name="Mourched A.-S."/>
            <person name="Charusanti P."/>
            <person name="Shaw S."/>
            <person name="Blin K."/>
            <person name="Weber T."/>
        </authorList>
    </citation>
    <scope>NUCLEOTIDE SEQUENCE [LARGE SCALE GENOMIC DNA]</scope>
    <source>
        <strain evidence="1 2">NBC_01413</strain>
    </source>
</reference>